<evidence type="ECO:0000313" key="4">
    <source>
        <dbReference type="EMBL" id="HCL03244.1"/>
    </source>
</evidence>
<organism evidence="4 5">
    <name type="scientific">Lachnoclostridium phytofermentans</name>
    <dbReference type="NCBI Taxonomy" id="66219"/>
    <lineage>
        <taxon>Bacteria</taxon>
        <taxon>Bacillati</taxon>
        <taxon>Bacillota</taxon>
        <taxon>Clostridia</taxon>
        <taxon>Lachnospirales</taxon>
        <taxon>Lachnospiraceae</taxon>
    </lineage>
</organism>
<keyword evidence="2" id="KW-0479">Metal-binding</keyword>
<evidence type="ECO:0000256" key="2">
    <source>
        <dbReference type="PIRSR" id="PIRSR634015-3"/>
    </source>
</evidence>
<dbReference type="InterPro" id="IPR014782">
    <property type="entry name" value="Peptidase_M1_dom"/>
</dbReference>
<dbReference type="PANTHER" id="PTHR45726">
    <property type="entry name" value="LEUKOTRIENE A-4 HYDROLASE"/>
    <property type="match status" value="1"/>
</dbReference>
<comment type="caution">
    <text evidence="4">The sequence shown here is derived from an EMBL/GenBank/DDBJ whole genome shotgun (WGS) entry which is preliminary data.</text>
</comment>
<dbReference type="EMBL" id="DPVV01000429">
    <property type="protein sequence ID" value="HCL03244.1"/>
    <property type="molecule type" value="Genomic_DNA"/>
</dbReference>
<dbReference type="SUPFAM" id="SSF55486">
    <property type="entry name" value="Metalloproteases ('zincins'), catalytic domain"/>
    <property type="match status" value="1"/>
</dbReference>
<protein>
    <recommendedName>
        <fullName evidence="3">Peptidase M1 membrane alanine aminopeptidase domain-containing protein</fullName>
    </recommendedName>
</protein>
<dbReference type="InterPro" id="IPR034015">
    <property type="entry name" value="M1_LTA4H"/>
</dbReference>
<evidence type="ECO:0000313" key="5">
    <source>
        <dbReference type="Proteomes" id="UP000262969"/>
    </source>
</evidence>
<evidence type="ECO:0000259" key="3">
    <source>
        <dbReference type="Pfam" id="PF01433"/>
    </source>
</evidence>
<dbReference type="Gene3D" id="1.10.390.10">
    <property type="entry name" value="Neutral Protease Domain 2"/>
    <property type="match status" value="1"/>
</dbReference>
<dbReference type="CDD" id="cd09604">
    <property type="entry name" value="M1_APN_like"/>
    <property type="match status" value="1"/>
</dbReference>
<feature type="binding site" evidence="2">
    <location>
        <position position="346"/>
    </location>
    <ligand>
        <name>Zn(2+)</name>
        <dbReference type="ChEBI" id="CHEBI:29105"/>
        <note>catalytic</note>
    </ligand>
</feature>
<feature type="active site" description="Proton donor" evidence="1">
    <location>
        <position position="419"/>
    </location>
</feature>
<name>A0A3D2X8K4_9FIRM</name>
<dbReference type="Proteomes" id="UP000262969">
    <property type="component" value="Unassembled WGS sequence"/>
</dbReference>
<dbReference type="PANTHER" id="PTHR45726:SF3">
    <property type="entry name" value="LEUKOTRIENE A-4 HYDROLASE"/>
    <property type="match status" value="1"/>
</dbReference>
<dbReference type="Pfam" id="PF01433">
    <property type="entry name" value="Peptidase_M1"/>
    <property type="match status" value="1"/>
</dbReference>
<comment type="cofactor">
    <cofactor evidence="2">
        <name>Zn(2+)</name>
        <dbReference type="ChEBI" id="CHEBI:29105"/>
    </cofactor>
    <text evidence="2">Binds 1 zinc ion per subunit.</text>
</comment>
<sequence>MNQGDMISKVCNKRRRSAFLISLLCFILSAWLTGCVGKEKSSDSLNEGRTLYELEGTLDTKEHILNFSETITYQNKKGVSLSELYLHIYGNAYQVYDNTKGIQVLAVNSLSKDELSFEVLDHNQLLKIVPEKPLAPGKTIQFQISCKFLIPDLVERFGYYKTQYCFSFFNPQMAVYDDNGWDLTPMSLVGDGRYHDMSDFRMKITVPKDYVVACGGVERKKDVKEETVTYTFENKNARDICMAISDQYEIIEDEFNGIKIYAYFEKNVVSQEHKDSTMQQIMDSLNCYETVFGDYPYDIFRMAMITQKPNINVAMEYSGLIYMPREAFLDNQQVSYEEILSHEIAHQWFYGIIGNNETTEAWLDEGLSTFAVGLYLEKVKGKPEAEDYAIQGKYLKLDPISINKGITEYQNNAYYMACYYKAQYFLYELRERMGEEAFFRAMREYYDTYAFKQATTEGFIKIMKHNSTVGIDDLVSNYIALQ</sequence>
<proteinExistence type="predicted"/>
<feature type="active site" description="Proton acceptor" evidence="1">
    <location>
        <position position="343"/>
    </location>
</feature>
<dbReference type="GO" id="GO:0008270">
    <property type="term" value="F:zinc ion binding"/>
    <property type="evidence" value="ECO:0007669"/>
    <property type="project" value="InterPro"/>
</dbReference>
<accession>A0A3D2X8K4</accession>
<feature type="binding site" evidence="2">
    <location>
        <position position="365"/>
    </location>
    <ligand>
        <name>Zn(2+)</name>
        <dbReference type="ChEBI" id="CHEBI:29105"/>
        <note>catalytic</note>
    </ligand>
</feature>
<dbReference type="GO" id="GO:0008237">
    <property type="term" value="F:metallopeptidase activity"/>
    <property type="evidence" value="ECO:0007669"/>
    <property type="project" value="InterPro"/>
</dbReference>
<gene>
    <name evidence="4" type="ORF">DHW61_12695</name>
</gene>
<feature type="binding site" evidence="2">
    <location>
        <position position="342"/>
    </location>
    <ligand>
        <name>Zn(2+)</name>
        <dbReference type="ChEBI" id="CHEBI:29105"/>
        <note>catalytic</note>
    </ligand>
</feature>
<dbReference type="InterPro" id="IPR027268">
    <property type="entry name" value="Peptidase_M4/M1_CTD_sf"/>
</dbReference>
<reference evidence="4 5" key="1">
    <citation type="journal article" date="2018" name="Nat. Biotechnol.">
        <title>A standardized bacterial taxonomy based on genome phylogeny substantially revises the tree of life.</title>
        <authorList>
            <person name="Parks D.H."/>
            <person name="Chuvochina M."/>
            <person name="Waite D.W."/>
            <person name="Rinke C."/>
            <person name="Skarshewski A."/>
            <person name="Chaumeil P.A."/>
            <person name="Hugenholtz P."/>
        </authorList>
    </citation>
    <scope>NUCLEOTIDE SEQUENCE [LARGE SCALE GENOMIC DNA]</scope>
    <source>
        <strain evidence="4">UBA11728</strain>
    </source>
</reference>
<keyword evidence="2" id="KW-0862">Zinc</keyword>
<feature type="domain" description="Peptidase M1 membrane alanine aminopeptidase" evidence="3">
    <location>
        <begin position="278"/>
        <end position="478"/>
    </location>
</feature>
<dbReference type="AlphaFoldDB" id="A0A3D2X8K4"/>
<evidence type="ECO:0000256" key="1">
    <source>
        <dbReference type="PIRSR" id="PIRSR634015-1"/>
    </source>
</evidence>